<dbReference type="CDD" id="cd00861">
    <property type="entry name" value="ProRS_anticodon_short"/>
    <property type="match status" value="1"/>
</dbReference>
<evidence type="ECO:0000256" key="3">
    <source>
        <dbReference type="ARBA" id="ARBA00012831"/>
    </source>
</evidence>
<dbReference type="InterPro" id="IPR036754">
    <property type="entry name" value="YbaK/aa-tRNA-synt-asso_dom_sf"/>
</dbReference>
<evidence type="ECO:0000313" key="15">
    <source>
        <dbReference type="Proteomes" id="UP000230833"/>
    </source>
</evidence>
<sequence length="569" mass="64334">MRQSNYFLKTEKNVSDEDKSTSARLLKQAGYIRESVAGRYYFLPIGQRVQQKIISVVKRAMDKAGGQEMVSPILHPLELWKETNRTNTAGFELMKVKDRRGSEFALGGTAEEMFVDLVRGYTVSYKDLPFQLYQFSPKFRDEIRARGGLLRVREFIMKDGYSFHADETDFKKTYDEMKVVYTEIFKELGLDTVIVESDNGYIGGEYCHEFIVDSEIGESRYFVSADGSYAAHEDVAVFEKEAMNADEEIKELTEVDAPRGSTMEDGVAFHKLPLWRQIKDVLFVDDKGRFVLAVIRGDFDVNETKLAHLADTTTLRTATDEEIRDVLHSEPGFISPVGLSHPQLIIVADGSLRTIVNAYGGTNKKSRDFLNINIDRDYKPDIEGDIALAKEGYSATGGCGKLIEKKGIEVGNIFQLGYHYSSKMKGASYIDADGKEQPFYMGCYGIGIGRTMATIVEKYNDEKGMMWPESSSPFQVHLIDLAGNNEEVRREAEGLYARLQEKNIEVLWDDRDLRAGEKFADADLIGIPHRVVVSPKTKTEGKVEYKKRGESDVRLIDEIELVHMIESVL</sequence>
<dbReference type="GO" id="GO:0005829">
    <property type="term" value="C:cytosol"/>
    <property type="evidence" value="ECO:0007669"/>
    <property type="project" value="TreeGrafter"/>
</dbReference>
<keyword evidence="8" id="KW-0067">ATP-binding</keyword>
<comment type="caution">
    <text evidence="14">The sequence shown here is derived from an EMBL/GenBank/DDBJ whole genome shotgun (WGS) entry which is preliminary data.</text>
</comment>
<keyword evidence="10" id="KW-0030">Aminoacyl-tRNA synthetase</keyword>
<accession>A0A2H0RJL9</accession>
<dbReference type="Pfam" id="PF04073">
    <property type="entry name" value="tRNA_edit"/>
    <property type="match status" value="1"/>
</dbReference>
<dbReference type="InterPro" id="IPR004154">
    <property type="entry name" value="Anticodon-bd"/>
</dbReference>
<evidence type="ECO:0000259" key="13">
    <source>
        <dbReference type="PROSITE" id="PS50862"/>
    </source>
</evidence>
<dbReference type="NCBIfam" id="TIGR00409">
    <property type="entry name" value="proS_fam_II"/>
    <property type="match status" value="1"/>
</dbReference>
<dbReference type="PANTHER" id="PTHR42753:SF2">
    <property type="entry name" value="PROLINE--TRNA LIGASE"/>
    <property type="match status" value="1"/>
</dbReference>
<evidence type="ECO:0000256" key="5">
    <source>
        <dbReference type="ARBA" id="ARBA00022490"/>
    </source>
</evidence>
<organism evidence="14 15">
    <name type="scientific">Candidatus Vogelbacteria bacterium CG10_big_fil_rev_8_21_14_0_10_45_14</name>
    <dbReference type="NCBI Taxonomy" id="1975042"/>
    <lineage>
        <taxon>Bacteria</taxon>
        <taxon>Candidatus Vogeliibacteriota</taxon>
    </lineage>
</organism>
<dbReference type="Pfam" id="PF03129">
    <property type="entry name" value="HGTP_anticodon"/>
    <property type="match status" value="1"/>
</dbReference>
<dbReference type="InterPro" id="IPR045864">
    <property type="entry name" value="aa-tRNA-synth_II/BPL/LPL"/>
</dbReference>
<dbReference type="InterPro" id="IPR002316">
    <property type="entry name" value="Pro-tRNA-ligase_IIa"/>
</dbReference>
<keyword evidence="5" id="KW-0963">Cytoplasm</keyword>
<dbReference type="InterPro" id="IPR050062">
    <property type="entry name" value="Pro-tRNA_synthetase"/>
</dbReference>
<dbReference type="EC" id="6.1.1.15" evidence="3 12"/>
<dbReference type="Pfam" id="PF00587">
    <property type="entry name" value="tRNA-synt_2b"/>
    <property type="match status" value="1"/>
</dbReference>
<keyword evidence="9" id="KW-0648">Protein biosynthesis</keyword>
<evidence type="ECO:0000256" key="7">
    <source>
        <dbReference type="ARBA" id="ARBA00022741"/>
    </source>
</evidence>
<evidence type="ECO:0000256" key="9">
    <source>
        <dbReference type="ARBA" id="ARBA00022917"/>
    </source>
</evidence>
<protein>
    <recommendedName>
        <fullName evidence="4 12">Proline--tRNA ligase</fullName>
        <ecNumber evidence="3 12">6.1.1.15</ecNumber>
    </recommendedName>
</protein>
<dbReference type="GO" id="GO:0004827">
    <property type="term" value="F:proline-tRNA ligase activity"/>
    <property type="evidence" value="ECO:0007669"/>
    <property type="project" value="UniProtKB-UniRule"/>
</dbReference>
<dbReference type="InterPro" id="IPR036621">
    <property type="entry name" value="Anticodon-bd_dom_sf"/>
</dbReference>
<dbReference type="Gene3D" id="3.30.930.10">
    <property type="entry name" value="Bira Bifunctional Protein, Domain 2"/>
    <property type="match status" value="2"/>
</dbReference>
<evidence type="ECO:0000256" key="12">
    <source>
        <dbReference type="NCBIfam" id="TIGR00409"/>
    </source>
</evidence>
<dbReference type="InterPro" id="IPR002314">
    <property type="entry name" value="aa-tRNA-synt_IIb"/>
</dbReference>
<dbReference type="PANTHER" id="PTHR42753">
    <property type="entry name" value="MITOCHONDRIAL RIBOSOME PROTEIN L39/PROLYL-TRNA LIGASE FAMILY MEMBER"/>
    <property type="match status" value="1"/>
</dbReference>
<reference evidence="14 15" key="1">
    <citation type="submission" date="2017-09" db="EMBL/GenBank/DDBJ databases">
        <title>Depth-based differentiation of microbial function through sediment-hosted aquifers and enrichment of novel symbionts in the deep terrestrial subsurface.</title>
        <authorList>
            <person name="Probst A.J."/>
            <person name="Ladd B."/>
            <person name="Jarett J.K."/>
            <person name="Geller-Mcgrath D.E."/>
            <person name="Sieber C.M."/>
            <person name="Emerson J.B."/>
            <person name="Anantharaman K."/>
            <person name="Thomas B.C."/>
            <person name="Malmstrom R."/>
            <person name="Stieglmeier M."/>
            <person name="Klingl A."/>
            <person name="Woyke T."/>
            <person name="Ryan C.M."/>
            <person name="Banfield J.F."/>
        </authorList>
    </citation>
    <scope>NUCLEOTIDE SEQUENCE [LARGE SCALE GENOMIC DNA]</scope>
    <source>
        <strain evidence="14">CG10_big_fil_rev_8_21_14_0_10_45_14</strain>
    </source>
</reference>
<evidence type="ECO:0000256" key="6">
    <source>
        <dbReference type="ARBA" id="ARBA00022598"/>
    </source>
</evidence>
<evidence type="ECO:0000256" key="10">
    <source>
        <dbReference type="ARBA" id="ARBA00023146"/>
    </source>
</evidence>
<comment type="subcellular location">
    <subcellularLocation>
        <location evidence="1">Cytoplasm</location>
    </subcellularLocation>
</comment>
<evidence type="ECO:0000256" key="4">
    <source>
        <dbReference type="ARBA" id="ARBA00019110"/>
    </source>
</evidence>
<evidence type="ECO:0000256" key="8">
    <source>
        <dbReference type="ARBA" id="ARBA00022840"/>
    </source>
</evidence>
<evidence type="ECO:0000313" key="14">
    <source>
        <dbReference type="EMBL" id="PIR46688.1"/>
    </source>
</evidence>
<dbReference type="InterPro" id="IPR007214">
    <property type="entry name" value="YbaK/aa-tRNA-synth-assoc-dom"/>
</dbReference>
<dbReference type="InterPro" id="IPR004500">
    <property type="entry name" value="Pro-tRNA-synth_IIa_bac-type"/>
</dbReference>
<dbReference type="SUPFAM" id="SSF55826">
    <property type="entry name" value="YbaK/ProRS associated domain"/>
    <property type="match status" value="1"/>
</dbReference>
<dbReference type="Gene3D" id="3.40.50.800">
    <property type="entry name" value="Anticodon-binding domain"/>
    <property type="match status" value="1"/>
</dbReference>
<dbReference type="InterPro" id="IPR044140">
    <property type="entry name" value="ProRS_anticodon_short"/>
</dbReference>
<dbReference type="PROSITE" id="PS50862">
    <property type="entry name" value="AA_TRNA_LIGASE_II"/>
    <property type="match status" value="1"/>
</dbReference>
<dbReference type="GO" id="GO:0002161">
    <property type="term" value="F:aminoacyl-tRNA deacylase activity"/>
    <property type="evidence" value="ECO:0007669"/>
    <property type="project" value="InterPro"/>
</dbReference>
<gene>
    <name evidence="14" type="ORF">COV07_03035</name>
</gene>
<feature type="domain" description="Aminoacyl-transfer RNA synthetases class-II family profile" evidence="13">
    <location>
        <begin position="46"/>
        <end position="468"/>
    </location>
</feature>
<dbReference type="AlphaFoldDB" id="A0A2H0RJL9"/>
<comment type="catalytic activity">
    <reaction evidence="11">
        <text>tRNA(Pro) + L-proline + ATP = L-prolyl-tRNA(Pro) + AMP + diphosphate</text>
        <dbReference type="Rhea" id="RHEA:14305"/>
        <dbReference type="Rhea" id="RHEA-COMP:9700"/>
        <dbReference type="Rhea" id="RHEA-COMP:9702"/>
        <dbReference type="ChEBI" id="CHEBI:30616"/>
        <dbReference type="ChEBI" id="CHEBI:33019"/>
        <dbReference type="ChEBI" id="CHEBI:60039"/>
        <dbReference type="ChEBI" id="CHEBI:78442"/>
        <dbReference type="ChEBI" id="CHEBI:78532"/>
        <dbReference type="ChEBI" id="CHEBI:456215"/>
        <dbReference type="EC" id="6.1.1.15"/>
    </reaction>
</comment>
<dbReference type="GO" id="GO:0005524">
    <property type="term" value="F:ATP binding"/>
    <property type="evidence" value="ECO:0007669"/>
    <property type="project" value="UniProtKB-KW"/>
</dbReference>
<dbReference type="Proteomes" id="UP000230833">
    <property type="component" value="Unassembled WGS sequence"/>
</dbReference>
<dbReference type="SUPFAM" id="SSF52954">
    <property type="entry name" value="Class II aaRS ABD-related"/>
    <property type="match status" value="1"/>
</dbReference>
<dbReference type="SUPFAM" id="SSF55681">
    <property type="entry name" value="Class II aaRS and biotin synthetases"/>
    <property type="match status" value="1"/>
</dbReference>
<dbReference type="NCBIfam" id="NF006625">
    <property type="entry name" value="PRK09194.1"/>
    <property type="match status" value="1"/>
</dbReference>
<dbReference type="InterPro" id="IPR006195">
    <property type="entry name" value="aa-tRNA-synth_II"/>
</dbReference>
<dbReference type="PRINTS" id="PR01046">
    <property type="entry name" value="TRNASYNTHPRO"/>
</dbReference>
<keyword evidence="6 14" id="KW-0436">Ligase</keyword>
<dbReference type="EMBL" id="PCYL01000032">
    <property type="protein sequence ID" value="PIR46688.1"/>
    <property type="molecule type" value="Genomic_DNA"/>
</dbReference>
<dbReference type="GO" id="GO:0006433">
    <property type="term" value="P:prolyl-tRNA aminoacylation"/>
    <property type="evidence" value="ECO:0007669"/>
    <property type="project" value="UniProtKB-UniRule"/>
</dbReference>
<comment type="subunit">
    <text evidence="2">Homodimer.</text>
</comment>
<proteinExistence type="predicted"/>
<evidence type="ECO:0000256" key="2">
    <source>
        <dbReference type="ARBA" id="ARBA00011738"/>
    </source>
</evidence>
<evidence type="ECO:0000256" key="1">
    <source>
        <dbReference type="ARBA" id="ARBA00004496"/>
    </source>
</evidence>
<evidence type="ECO:0000256" key="11">
    <source>
        <dbReference type="ARBA" id="ARBA00047671"/>
    </source>
</evidence>
<name>A0A2H0RJL9_9BACT</name>
<keyword evidence="7" id="KW-0547">Nucleotide-binding</keyword>